<feature type="domain" description="NYN" evidence="2">
    <location>
        <begin position="8"/>
        <end position="154"/>
    </location>
</feature>
<evidence type="ECO:0000259" key="2">
    <source>
        <dbReference type="Pfam" id="PF01936"/>
    </source>
</evidence>
<dbReference type="GO" id="GO:0004540">
    <property type="term" value="F:RNA nuclease activity"/>
    <property type="evidence" value="ECO:0007669"/>
    <property type="project" value="InterPro"/>
</dbReference>
<dbReference type="AlphaFoldDB" id="A0A1F7WBY8"/>
<accession>A0A1F7WBY8</accession>
<protein>
    <recommendedName>
        <fullName evidence="2">NYN domain-containing protein</fullName>
    </recommendedName>
</protein>
<evidence type="ECO:0000256" key="1">
    <source>
        <dbReference type="SAM" id="MobiDB-lite"/>
    </source>
</evidence>
<comment type="caution">
    <text evidence="3">The sequence shown here is derived from an EMBL/GenBank/DDBJ whole genome shotgun (WGS) entry which is preliminary data.</text>
</comment>
<dbReference type="Gene3D" id="3.40.50.1010">
    <property type="entry name" value="5'-nuclease"/>
    <property type="match status" value="1"/>
</dbReference>
<reference evidence="3 4" key="1">
    <citation type="journal article" date="2016" name="Nat. Commun.">
        <title>Thousands of microbial genomes shed light on interconnected biogeochemical processes in an aquifer system.</title>
        <authorList>
            <person name="Anantharaman K."/>
            <person name="Brown C.T."/>
            <person name="Hug L.A."/>
            <person name="Sharon I."/>
            <person name="Castelle C.J."/>
            <person name="Probst A.J."/>
            <person name="Thomas B.C."/>
            <person name="Singh A."/>
            <person name="Wilkins M.J."/>
            <person name="Karaoz U."/>
            <person name="Brodie E.L."/>
            <person name="Williams K.H."/>
            <person name="Hubbard S.S."/>
            <person name="Banfield J.F."/>
        </authorList>
    </citation>
    <scope>NUCLEOTIDE SEQUENCE [LARGE SCALE GENOMIC DNA]</scope>
</reference>
<dbReference type="InterPro" id="IPR047140">
    <property type="entry name" value="LabA"/>
</dbReference>
<proteinExistence type="predicted"/>
<name>A0A1F7WBY8_9BACT</name>
<sequence>MIKHKNQRVGVFIDVQNMYYSAKALYGRKVDFGEILKTAVADRQLIRAIAYVVRATGEEDPFFEALNQRGIETKERELQEFHGGTKKADWDVGITVDAVRIGEILDVVVLVSGDGDFVELVEYLKHHGRQVEVIAFRKSASSRLIDACDDFIDLSADIDRYTIKGYIKPSTNFEDEMIGNSITERETEIEETASGDSFWIKPVEKRTVRRNQSSSTTSKKMKH</sequence>
<organism evidence="3 4">
    <name type="scientific">Candidatus Uhrbacteria bacterium RIFOXYC2_FULL_47_19</name>
    <dbReference type="NCBI Taxonomy" id="1802424"/>
    <lineage>
        <taxon>Bacteria</taxon>
        <taxon>Candidatus Uhriibacteriota</taxon>
    </lineage>
</organism>
<dbReference type="PANTHER" id="PTHR35458">
    <property type="entry name" value="SLR0755 PROTEIN"/>
    <property type="match status" value="1"/>
</dbReference>
<dbReference type="InterPro" id="IPR021139">
    <property type="entry name" value="NYN"/>
</dbReference>
<feature type="compositionally biased region" description="Polar residues" evidence="1">
    <location>
        <begin position="210"/>
        <end position="223"/>
    </location>
</feature>
<evidence type="ECO:0000313" key="4">
    <source>
        <dbReference type="Proteomes" id="UP000176988"/>
    </source>
</evidence>
<dbReference type="PANTHER" id="PTHR35458:SF8">
    <property type="entry name" value="SLR0650 PROTEIN"/>
    <property type="match status" value="1"/>
</dbReference>
<gene>
    <name evidence="3" type="ORF">A2480_03455</name>
</gene>
<dbReference type="Pfam" id="PF01936">
    <property type="entry name" value="NYN"/>
    <property type="match status" value="1"/>
</dbReference>
<dbReference type="STRING" id="1802424.A2480_03455"/>
<dbReference type="CDD" id="cd10911">
    <property type="entry name" value="PIN_LabA"/>
    <property type="match status" value="1"/>
</dbReference>
<feature type="region of interest" description="Disordered" evidence="1">
    <location>
        <begin position="203"/>
        <end position="223"/>
    </location>
</feature>
<evidence type="ECO:0000313" key="3">
    <source>
        <dbReference type="EMBL" id="OGM00313.1"/>
    </source>
</evidence>
<dbReference type="EMBL" id="MGFG01000033">
    <property type="protein sequence ID" value="OGM00313.1"/>
    <property type="molecule type" value="Genomic_DNA"/>
</dbReference>
<dbReference type="Proteomes" id="UP000176988">
    <property type="component" value="Unassembled WGS sequence"/>
</dbReference>